<dbReference type="AlphaFoldDB" id="A0A9N7MI38"/>
<dbReference type="InterPro" id="IPR001245">
    <property type="entry name" value="Ser-Thr/Tyr_kinase_cat_dom"/>
</dbReference>
<dbReference type="GO" id="GO:0061630">
    <property type="term" value="F:ubiquitin protein ligase activity"/>
    <property type="evidence" value="ECO:0007669"/>
    <property type="project" value="UniProtKB-EC"/>
</dbReference>
<accession>A0A9N7MI38</accession>
<dbReference type="InterPro" id="IPR013083">
    <property type="entry name" value="Znf_RING/FYVE/PHD"/>
</dbReference>
<evidence type="ECO:0000313" key="12">
    <source>
        <dbReference type="Proteomes" id="UP001153555"/>
    </source>
</evidence>
<dbReference type="PANTHER" id="PTHR45647">
    <property type="entry name" value="OS02G0152300 PROTEIN"/>
    <property type="match status" value="1"/>
</dbReference>
<name>A0A9N7MI38_STRHE</name>
<dbReference type="InterPro" id="IPR014729">
    <property type="entry name" value="Rossmann-like_a/b/a_fold"/>
</dbReference>
<evidence type="ECO:0000256" key="1">
    <source>
        <dbReference type="ARBA" id="ARBA00000900"/>
    </source>
</evidence>
<comment type="pathway">
    <text evidence="3">Protein modification; protein ubiquitination.</text>
</comment>
<dbReference type="SUPFAM" id="SSF57850">
    <property type="entry name" value="RING/U-box"/>
    <property type="match status" value="1"/>
</dbReference>
<keyword evidence="8" id="KW-0175">Coiled coil</keyword>
<dbReference type="GO" id="GO:0016567">
    <property type="term" value="P:protein ubiquitination"/>
    <property type="evidence" value="ECO:0007669"/>
    <property type="project" value="InterPro"/>
</dbReference>
<dbReference type="Gene3D" id="3.40.50.620">
    <property type="entry name" value="HUPs"/>
    <property type="match status" value="1"/>
</dbReference>
<feature type="binding site" evidence="7">
    <location>
        <position position="450"/>
    </location>
    <ligand>
        <name>ATP</name>
        <dbReference type="ChEBI" id="CHEBI:30616"/>
    </ligand>
</feature>
<dbReference type="InterPro" id="IPR003613">
    <property type="entry name" value="Ubox_domain"/>
</dbReference>
<dbReference type="Gene3D" id="3.30.40.10">
    <property type="entry name" value="Zinc/RING finger domain, C3HC4 (zinc finger)"/>
    <property type="match status" value="1"/>
</dbReference>
<evidence type="ECO:0000256" key="3">
    <source>
        <dbReference type="ARBA" id="ARBA00004906"/>
    </source>
</evidence>
<dbReference type="Proteomes" id="UP001153555">
    <property type="component" value="Unassembled WGS sequence"/>
</dbReference>
<comment type="caution">
    <text evidence="11">The sequence shown here is derived from an EMBL/GenBank/DDBJ whole genome shotgun (WGS) entry which is preliminary data.</text>
</comment>
<organism evidence="11 12">
    <name type="scientific">Striga hermonthica</name>
    <name type="common">Purple witchweed</name>
    <name type="synonym">Buchnera hermonthica</name>
    <dbReference type="NCBI Taxonomy" id="68872"/>
    <lineage>
        <taxon>Eukaryota</taxon>
        <taxon>Viridiplantae</taxon>
        <taxon>Streptophyta</taxon>
        <taxon>Embryophyta</taxon>
        <taxon>Tracheophyta</taxon>
        <taxon>Spermatophyta</taxon>
        <taxon>Magnoliopsida</taxon>
        <taxon>eudicotyledons</taxon>
        <taxon>Gunneridae</taxon>
        <taxon>Pentapetalae</taxon>
        <taxon>asterids</taxon>
        <taxon>lamiids</taxon>
        <taxon>Lamiales</taxon>
        <taxon>Orobanchaceae</taxon>
        <taxon>Buchnereae</taxon>
        <taxon>Striga</taxon>
    </lineage>
</organism>
<dbReference type="InterPro" id="IPR051348">
    <property type="entry name" value="U-box_ubiquitin_ligases"/>
</dbReference>
<evidence type="ECO:0000256" key="6">
    <source>
        <dbReference type="ARBA" id="ARBA00022786"/>
    </source>
</evidence>
<dbReference type="OrthoDB" id="4062651at2759"/>
<evidence type="ECO:0000256" key="2">
    <source>
        <dbReference type="ARBA" id="ARBA00003861"/>
    </source>
</evidence>
<dbReference type="Pfam" id="PF04564">
    <property type="entry name" value="U-box"/>
    <property type="match status" value="1"/>
</dbReference>
<dbReference type="PROSITE" id="PS00107">
    <property type="entry name" value="PROTEIN_KINASE_ATP"/>
    <property type="match status" value="1"/>
</dbReference>
<dbReference type="SUPFAM" id="SSF52402">
    <property type="entry name" value="Adenine nucleotide alpha hydrolases-like"/>
    <property type="match status" value="1"/>
</dbReference>
<keyword evidence="5" id="KW-0808">Transferase</keyword>
<reference evidence="11" key="1">
    <citation type="submission" date="2019-12" db="EMBL/GenBank/DDBJ databases">
        <authorList>
            <person name="Scholes J."/>
        </authorList>
    </citation>
    <scope>NUCLEOTIDE SEQUENCE</scope>
</reference>
<dbReference type="CDD" id="cd01989">
    <property type="entry name" value="USP_STK_Ubox_N"/>
    <property type="match status" value="1"/>
</dbReference>
<sequence length="767" mass="85501">MAALLTDSHRPVGDFATGFSPAAEVGGGDAVHVAVGRSLEKTMALLQWTCSVFPGREVVLLHVYRPSPFIPTPLGKLPASRANPDMLAAFRHEEREETMKLLSDYLTICSRSKVKASFVTTESDEVQRGILDLVNLHTINKLVVGAIPGFTKKGSCEASFLAKNAPSYCEMWYVNKRKLIWTRPASGSSIIHPQSCQLASPSAHNLASLSLNSAQTKFLKSGCDTIYRRSLSSSANMFPRVSSVSTKTLEEFLCSQLEELMREVHESRDEAFLTLLEPRVLEDEALEAFSKVKTLETSHSHEEKLRMEAEDTLGSIIQREEKLLEENAKLTQNLHKSMRNISVLDGRAHEAEHRCEEVAEELKLVQASVASLLDEKQKVQRQKNEAARWLDGWRNHEKVVIGSKVEEEEVMECDAEAATCNFCESLQIGQGEYGVVYKGEMSGRKVAVKKLHAHNMQRQAEFNTAVQVVGKLRHPHLVKLMGVCPESWCLVYEYLPGGSLQNYLSNKRNMSALGWKTRARIVADIASGLHCMHFSKPKVVHGNLKPENLFLDHENRCKISDYGDNMILPNRAFRCCSGSGGVCLYTDPESYKTGSLTHMSDIYSFGVIILQLVTGKTKGRIAGKVRRAVSAGKKIASLLDASAGDWSAYVGRRLVELGLQCCERNSRDRPEMTECLVKELNCMPFLEEQAVPSFFLCPILQEIMHDPHVAADGFTYEGEALRGWLQSGRETSPMTNLKLKHLDLTPNYSLRLAIQEWIANLQITATS</sequence>
<evidence type="ECO:0000256" key="4">
    <source>
        <dbReference type="ARBA" id="ARBA00012483"/>
    </source>
</evidence>
<evidence type="ECO:0000256" key="7">
    <source>
        <dbReference type="PROSITE-ProRule" id="PRU10141"/>
    </source>
</evidence>
<dbReference type="SUPFAM" id="SSF56112">
    <property type="entry name" value="Protein kinase-like (PK-like)"/>
    <property type="match status" value="1"/>
</dbReference>
<dbReference type="Pfam" id="PF07714">
    <property type="entry name" value="PK_Tyr_Ser-Thr"/>
    <property type="match status" value="1"/>
</dbReference>
<evidence type="ECO:0000259" key="10">
    <source>
        <dbReference type="PROSITE" id="PS51698"/>
    </source>
</evidence>
<dbReference type="EMBL" id="CACSLK010009714">
    <property type="protein sequence ID" value="CAA0811887.1"/>
    <property type="molecule type" value="Genomic_DNA"/>
</dbReference>
<keyword evidence="6" id="KW-0833">Ubl conjugation pathway</keyword>
<keyword evidence="7" id="KW-0547">Nucleotide-binding</keyword>
<proteinExistence type="predicted"/>
<dbReference type="PROSITE" id="PS50011">
    <property type="entry name" value="PROTEIN_KINASE_DOM"/>
    <property type="match status" value="1"/>
</dbReference>
<dbReference type="GO" id="GO:0005524">
    <property type="term" value="F:ATP binding"/>
    <property type="evidence" value="ECO:0007669"/>
    <property type="project" value="UniProtKB-UniRule"/>
</dbReference>
<comment type="function">
    <text evidence="2">Functions as an E3 ubiquitin ligase.</text>
</comment>
<gene>
    <name evidence="11" type="ORF">SHERM_12709</name>
</gene>
<dbReference type="SMART" id="SM00504">
    <property type="entry name" value="Ubox"/>
    <property type="match status" value="1"/>
</dbReference>
<keyword evidence="12" id="KW-1185">Reference proteome</keyword>
<keyword evidence="7" id="KW-0067">ATP-binding</keyword>
<feature type="domain" description="U-box" evidence="10">
    <location>
        <begin position="690"/>
        <end position="764"/>
    </location>
</feature>
<evidence type="ECO:0000313" key="11">
    <source>
        <dbReference type="EMBL" id="CAA0811887.1"/>
    </source>
</evidence>
<dbReference type="GO" id="GO:0004672">
    <property type="term" value="F:protein kinase activity"/>
    <property type="evidence" value="ECO:0007669"/>
    <property type="project" value="InterPro"/>
</dbReference>
<dbReference type="CDD" id="cd16655">
    <property type="entry name" value="RING-Ubox_WDSUB1-like"/>
    <property type="match status" value="1"/>
</dbReference>
<feature type="domain" description="Protein kinase" evidence="9">
    <location>
        <begin position="422"/>
        <end position="686"/>
    </location>
</feature>
<dbReference type="InterPro" id="IPR011009">
    <property type="entry name" value="Kinase-like_dom_sf"/>
</dbReference>
<dbReference type="InterPro" id="IPR000719">
    <property type="entry name" value="Prot_kinase_dom"/>
</dbReference>
<dbReference type="PANTHER" id="PTHR45647:SF43">
    <property type="entry name" value="OS10G0100500 PROTEIN"/>
    <property type="match status" value="1"/>
</dbReference>
<feature type="coiled-coil region" evidence="8">
    <location>
        <begin position="320"/>
        <end position="382"/>
    </location>
</feature>
<dbReference type="Gene3D" id="3.30.200.20">
    <property type="entry name" value="Phosphorylase Kinase, domain 1"/>
    <property type="match status" value="1"/>
</dbReference>
<dbReference type="PROSITE" id="PS51698">
    <property type="entry name" value="U_BOX"/>
    <property type="match status" value="1"/>
</dbReference>
<dbReference type="EC" id="2.3.2.27" evidence="4"/>
<dbReference type="Gene3D" id="1.10.510.10">
    <property type="entry name" value="Transferase(Phosphotransferase) domain 1"/>
    <property type="match status" value="1"/>
</dbReference>
<comment type="catalytic activity">
    <reaction evidence="1">
        <text>S-ubiquitinyl-[E2 ubiquitin-conjugating enzyme]-L-cysteine + [acceptor protein]-L-lysine = [E2 ubiquitin-conjugating enzyme]-L-cysteine + N(6)-ubiquitinyl-[acceptor protein]-L-lysine.</text>
        <dbReference type="EC" id="2.3.2.27"/>
    </reaction>
</comment>
<evidence type="ECO:0000256" key="5">
    <source>
        <dbReference type="ARBA" id="ARBA00022679"/>
    </source>
</evidence>
<protein>
    <recommendedName>
        <fullName evidence="4">RING-type E3 ubiquitin transferase</fullName>
        <ecNumber evidence="4">2.3.2.27</ecNumber>
    </recommendedName>
</protein>
<evidence type="ECO:0000259" key="9">
    <source>
        <dbReference type="PROSITE" id="PS50011"/>
    </source>
</evidence>
<dbReference type="InterPro" id="IPR017441">
    <property type="entry name" value="Protein_kinase_ATP_BS"/>
</dbReference>
<evidence type="ECO:0000256" key="8">
    <source>
        <dbReference type="SAM" id="Coils"/>
    </source>
</evidence>